<comment type="caution">
    <text evidence="2">The sequence shown here is derived from an EMBL/GenBank/DDBJ whole genome shotgun (WGS) entry which is preliminary data.</text>
</comment>
<organism evidence="2 3">
    <name type="scientific">Coptis chinensis</name>
    <dbReference type="NCBI Taxonomy" id="261450"/>
    <lineage>
        <taxon>Eukaryota</taxon>
        <taxon>Viridiplantae</taxon>
        <taxon>Streptophyta</taxon>
        <taxon>Embryophyta</taxon>
        <taxon>Tracheophyta</taxon>
        <taxon>Spermatophyta</taxon>
        <taxon>Magnoliopsida</taxon>
        <taxon>Ranunculales</taxon>
        <taxon>Ranunculaceae</taxon>
        <taxon>Coptidoideae</taxon>
        <taxon>Coptis</taxon>
    </lineage>
</organism>
<protein>
    <submittedName>
        <fullName evidence="2">Uncharacterized protein</fullName>
    </submittedName>
</protein>
<accession>A0A835HAF4</accession>
<proteinExistence type="predicted"/>
<reference evidence="2 3" key="1">
    <citation type="submission" date="2020-10" db="EMBL/GenBank/DDBJ databases">
        <title>The Coptis chinensis genome and diversification of protoberbering-type alkaloids.</title>
        <authorList>
            <person name="Wang B."/>
            <person name="Shu S."/>
            <person name="Song C."/>
            <person name="Liu Y."/>
        </authorList>
    </citation>
    <scope>NUCLEOTIDE SEQUENCE [LARGE SCALE GENOMIC DNA]</scope>
    <source>
        <strain evidence="2">HL-2020</strain>
        <tissue evidence="2">Leaf</tissue>
    </source>
</reference>
<dbReference type="EMBL" id="JADFTS010000008">
    <property type="protein sequence ID" value="KAF9594889.1"/>
    <property type="molecule type" value="Genomic_DNA"/>
</dbReference>
<feature type="region of interest" description="Disordered" evidence="1">
    <location>
        <begin position="307"/>
        <end position="361"/>
    </location>
</feature>
<dbReference type="AlphaFoldDB" id="A0A835HAF4"/>
<feature type="compositionally biased region" description="Low complexity" evidence="1">
    <location>
        <begin position="206"/>
        <end position="218"/>
    </location>
</feature>
<sequence>MEVKKKPNGERLRRRRSKKGDTERKSYTEPIHDDHWAFLEEIDAPMWVDLNLLESTSGEQDINAGWFEQVHSFHLMEFSTLSHGKVNLETDLLGPSSVSKSRGKYYKSRKWEGNNNHAIRSVSGKTSSGQEVKPRIKIKHSSSFRGKVVGKGSSMDANRPVLLQRIPNLQVTPSLKVRLKSENTSNRDGVKPCSGGSANTLSIPATSSGKSNSTSTSGLDSHKCQSSIVDSRVSCTTTSNGPESISNFGDSQKSSGSRASNGSERFLPDSLALSDLSHQVFGKPCGLLSAVRISLRRSYVMRQPARVEVKDKRSLKGRKSSSSKSSVGSSTSFYDTMLTAKAKKSRTPESKQATKVEQPTDNNKAIVKNLTNRSEAQLLVQSSNPISDGKALIGRFGCQERSKLKISCQSERRRPLGLHNVQSLYSDGPPADNCVTNTKKGKVIGHPISSQKTECKGNNVGSTVWYKNGLKHVSIGKENELFPDTKLFHARIYLTNKACLRLDFFCQRGSSGDVKA</sequence>
<feature type="compositionally biased region" description="Basic and acidic residues" evidence="1">
    <location>
        <begin position="1"/>
        <end position="11"/>
    </location>
</feature>
<feature type="compositionally biased region" description="Polar residues" evidence="1">
    <location>
        <begin position="196"/>
        <end position="205"/>
    </location>
</feature>
<gene>
    <name evidence="2" type="ORF">IFM89_035050</name>
</gene>
<feature type="compositionally biased region" description="Low complexity" evidence="1">
    <location>
        <begin position="322"/>
        <end position="332"/>
    </location>
</feature>
<feature type="region of interest" description="Disordered" evidence="1">
    <location>
        <begin position="116"/>
        <end position="156"/>
    </location>
</feature>
<feature type="region of interest" description="Disordered" evidence="1">
    <location>
        <begin position="177"/>
        <end position="263"/>
    </location>
</feature>
<evidence type="ECO:0000313" key="2">
    <source>
        <dbReference type="EMBL" id="KAF9594889.1"/>
    </source>
</evidence>
<dbReference type="OrthoDB" id="1923324at2759"/>
<feature type="compositionally biased region" description="Polar residues" evidence="1">
    <location>
        <begin position="116"/>
        <end position="130"/>
    </location>
</feature>
<feature type="region of interest" description="Disordered" evidence="1">
    <location>
        <begin position="1"/>
        <end position="26"/>
    </location>
</feature>
<evidence type="ECO:0000313" key="3">
    <source>
        <dbReference type="Proteomes" id="UP000631114"/>
    </source>
</evidence>
<dbReference type="Proteomes" id="UP000631114">
    <property type="component" value="Unassembled WGS sequence"/>
</dbReference>
<feature type="compositionally biased region" description="Polar residues" evidence="1">
    <location>
        <begin position="224"/>
        <end position="263"/>
    </location>
</feature>
<evidence type="ECO:0000256" key="1">
    <source>
        <dbReference type="SAM" id="MobiDB-lite"/>
    </source>
</evidence>
<keyword evidence="3" id="KW-1185">Reference proteome</keyword>
<name>A0A835HAF4_9MAGN</name>